<comment type="caution">
    <text evidence="1">The sequence shown here is derived from an EMBL/GenBank/DDBJ whole genome shotgun (WGS) entry which is preliminary data.</text>
</comment>
<name>A0A0P9D1K5_9CHLR</name>
<dbReference type="Proteomes" id="UP000050509">
    <property type="component" value="Unassembled WGS sequence"/>
</dbReference>
<dbReference type="EMBL" id="LJCR01000426">
    <property type="protein sequence ID" value="KPV52810.1"/>
    <property type="molecule type" value="Genomic_DNA"/>
</dbReference>
<keyword evidence="2" id="KW-1185">Reference proteome</keyword>
<evidence type="ECO:0000313" key="1">
    <source>
        <dbReference type="EMBL" id="KPV52810.1"/>
    </source>
</evidence>
<sequence>MFDQLFALFRAYARTLPRRCNFVIQLELRADGSGAVSRARSWDSWAVDRRRTELLAWPSIPGGVQVLGAAVVTAAGRPAPAETPLDDVFALFQELTTARGGRGGACCLELLSCGAGRIVETGAFGSSGSYWRCDVTR</sequence>
<gene>
    <name evidence="1" type="ORF">SE17_13305</name>
</gene>
<accession>A0A0P9D1K5</accession>
<feature type="non-terminal residue" evidence="1">
    <location>
        <position position="137"/>
    </location>
</feature>
<proteinExistence type="predicted"/>
<protein>
    <submittedName>
        <fullName evidence="1">Uncharacterized protein</fullName>
    </submittedName>
</protein>
<organism evidence="1 2">
    <name type="scientific">Kouleothrix aurantiaca</name>
    <dbReference type="NCBI Taxonomy" id="186479"/>
    <lineage>
        <taxon>Bacteria</taxon>
        <taxon>Bacillati</taxon>
        <taxon>Chloroflexota</taxon>
        <taxon>Chloroflexia</taxon>
        <taxon>Chloroflexales</taxon>
        <taxon>Roseiflexineae</taxon>
        <taxon>Roseiflexaceae</taxon>
        <taxon>Kouleothrix</taxon>
    </lineage>
</organism>
<reference evidence="1 2" key="1">
    <citation type="submission" date="2015-09" db="EMBL/GenBank/DDBJ databases">
        <title>Draft genome sequence of Kouleothrix aurantiaca JCM 19913.</title>
        <authorList>
            <person name="Hemp J."/>
        </authorList>
    </citation>
    <scope>NUCLEOTIDE SEQUENCE [LARGE SCALE GENOMIC DNA]</scope>
    <source>
        <strain evidence="1 2">COM-B</strain>
    </source>
</reference>
<evidence type="ECO:0000313" key="2">
    <source>
        <dbReference type="Proteomes" id="UP000050509"/>
    </source>
</evidence>
<dbReference type="AlphaFoldDB" id="A0A0P9D1K5"/>